<dbReference type="RefSeq" id="WP_184261043.1">
    <property type="nucleotide sequence ID" value="NZ_JACIIX010000001.1"/>
</dbReference>
<dbReference type="GO" id="GO:0017004">
    <property type="term" value="P:cytochrome complex assembly"/>
    <property type="evidence" value="ECO:0007669"/>
    <property type="project" value="UniProtKB-KW"/>
</dbReference>
<dbReference type="InterPro" id="IPR013766">
    <property type="entry name" value="Thioredoxin_domain"/>
</dbReference>
<protein>
    <submittedName>
        <fullName evidence="10">Suppressor for copper-sensitivity B</fullName>
    </submittedName>
</protein>
<dbReference type="InterPro" id="IPR036249">
    <property type="entry name" value="Thioredoxin-like_sf"/>
</dbReference>
<evidence type="ECO:0000313" key="11">
    <source>
        <dbReference type="Proteomes" id="UP000544872"/>
    </source>
</evidence>
<evidence type="ECO:0000256" key="2">
    <source>
        <dbReference type="ARBA" id="ARBA00022475"/>
    </source>
</evidence>
<dbReference type="CDD" id="cd02953">
    <property type="entry name" value="DsbDgamma"/>
    <property type="match status" value="1"/>
</dbReference>
<keyword evidence="4" id="KW-0201">Cytochrome c-type biogenesis</keyword>
<dbReference type="Gene3D" id="3.40.30.10">
    <property type="entry name" value="Glutaredoxin"/>
    <property type="match status" value="1"/>
</dbReference>
<dbReference type="EMBL" id="JACIIX010000001">
    <property type="protein sequence ID" value="MBB6209132.1"/>
    <property type="molecule type" value="Genomic_DNA"/>
</dbReference>
<proteinExistence type="predicted"/>
<comment type="caution">
    <text evidence="10">The sequence shown here is derived from an EMBL/GenBank/DDBJ whole genome shotgun (WGS) entry which is preliminary data.</text>
</comment>
<keyword evidence="3 8" id="KW-0812">Transmembrane</keyword>
<keyword evidence="11" id="KW-1185">Reference proteome</keyword>
<keyword evidence="2" id="KW-1003">Cell membrane</keyword>
<dbReference type="GO" id="GO:0015035">
    <property type="term" value="F:protein-disulfide reductase activity"/>
    <property type="evidence" value="ECO:0007669"/>
    <property type="project" value="TreeGrafter"/>
</dbReference>
<dbReference type="SUPFAM" id="SSF52833">
    <property type="entry name" value="Thioredoxin-like"/>
    <property type="match status" value="1"/>
</dbReference>
<dbReference type="InterPro" id="IPR028250">
    <property type="entry name" value="DsbDN"/>
</dbReference>
<evidence type="ECO:0000256" key="6">
    <source>
        <dbReference type="ARBA" id="ARBA00023136"/>
    </source>
</evidence>
<dbReference type="PROSITE" id="PS51352">
    <property type="entry name" value="THIOREDOXIN_2"/>
    <property type="match status" value="1"/>
</dbReference>
<feature type="transmembrane region" description="Helical" evidence="8">
    <location>
        <begin position="480"/>
        <end position="509"/>
    </location>
</feature>
<dbReference type="PANTHER" id="PTHR32234">
    <property type="entry name" value="THIOL:DISULFIDE INTERCHANGE PROTEIN DSBD"/>
    <property type="match status" value="1"/>
</dbReference>
<evidence type="ECO:0000256" key="7">
    <source>
        <dbReference type="ARBA" id="ARBA00023284"/>
    </source>
</evidence>
<comment type="subcellular location">
    <subcellularLocation>
        <location evidence="1">Cell membrane</location>
        <topology evidence="1">Multi-pass membrane protein</topology>
    </subcellularLocation>
</comment>
<dbReference type="Proteomes" id="UP000544872">
    <property type="component" value="Unassembled WGS sequence"/>
</dbReference>
<reference evidence="10 11" key="1">
    <citation type="submission" date="2020-08" db="EMBL/GenBank/DDBJ databases">
        <title>Genomic Encyclopedia of Type Strains, Phase IV (KMG-IV): sequencing the most valuable type-strain genomes for metagenomic binning, comparative biology and taxonomic classification.</title>
        <authorList>
            <person name="Goeker M."/>
        </authorList>
    </citation>
    <scope>NUCLEOTIDE SEQUENCE [LARGE SCALE GENOMIC DNA]</scope>
    <source>
        <strain evidence="10 11">DSM 11590</strain>
    </source>
</reference>
<organism evidence="10 11">
    <name type="scientific">Novispirillum itersonii</name>
    <name type="common">Aquaspirillum itersonii</name>
    <dbReference type="NCBI Taxonomy" id="189"/>
    <lineage>
        <taxon>Bacteria</taxon>
        <taxon>Pseudomonadati</taxon>
        <taxon>Pseudomonadota</taxon>
        <taxon>Alphaproteobacteria</taxon>
        <taxon>Rhodospirillales</taxon>
        <taxon>Novispirillaceae</taxon>
        <taxon>Novispirillum</taxon>
    </lineage>
</organism>
<dbReference type="GO" id="GO:0005886">
    <property type="term" value="C:plasma membrane"/>
    <property type="evidence" value="ECO:0007669"/>
    <property type="project" value="UniProtKB-SubCell"/>
</dbReference>
<dbReference type="InterPro" id="IPR003834">
    <property type="entry name" value="Cyt_c_assmbl_TM_dom"/>
</dbReference>
<feature type="transmembrane region" description="Helical" evidence="8">
    <location>
        <begin position="323"/>
        <end position="347"/>
    </location>
</feature>
<dbReference type="GO" id="GO:0045454">
    <property type="term" value="P:cell redox homeostasis"/>
    <property type="evidence" value="ECO:0007669"/>
    <property type="project" value="TreeGrafter"/>
</dbReference>
<keyword evidence="7" id="KW-0676">Redox-active center</keyword>
<dbReference type="AlphaFoldDB" id="A0A7X0DMF7"/>
<evidence type="ECO:0000256" key="8">
    <source>
        <dbReference type="SAM" id="Phobius"/>
    </source>
</evidence>
<evidence type="ECO:0000313" key="10">
    <source>
        <dbReference type="EMBL" id="MBB6209132.1"/>
    </source>
</evidence>
<feature type="transmembrane region" description="Helical" evidence="8">
    <location>
        <begin position="368"/>
        <end position="387"/>
    </location>
</feature>
<feature type="transmembrane region" description="Helical" evidence="8">
    <location>
        <begin position="450"/>
        <end position="474"/>
    </location>
</feature>
<evidence type="ECO:0000256" key="5">
    <source>
        <dbReference type="ARBA" id="ARBA00022989"/>
    </source>
</evidence>
<dbReference type="PANTHER" id="PTHR32234:SF3">
    <property type="entry name" value="SUPPRESSION OF COPPER SENSITIVITY PROTEIN"/>
    <property type="match status" value="1"/>
</dbReference>
<dbReference type="Pfam" id="PF02683">
    <property type="entry name" value="DsbD_TM"/>
    <property type="match status" value="1"/>
</dbReference>
<keyword evidence="5 8" id="KW-1133">Transmembrane helix</keyword>
<feature type="transmembrane region" description="Helical" evidence="8">
    <location>
        <begin position="521"/>
        <end position="542"/>
    </location>
</feature>
<dbReference type="InterPro" id="IPR017937">
    <property type="entry name" value="Thioredoxin_CS"/>
</dbReference>
<feature type="domain" description="Thioredoxin" evidence="9">
    <location>
        <begin position="536"/>
        <end position="667"/>
    </location>
</feature>
<feature type="transmembrane region" description="Helical" evidence="8">
    <location>
        <begin position="407"/>
        <end position="429"/>
    </location>
</feature>
<evidence type="ECO:0000256" key="1">
    <source>
        <dbReference type="ARBA" id="ARBA00004651"/>
    </source>
</evidence>
<evidence type="ECO:0000256" key="4">
    <source>
        <dbReference type="ARBA" id="ARBA00022748"/>
    </source>
</evidence>
<dbReference type="InterPro" id="IPR035671">
    <property type="entry name" value="DsbD_gamma"/>
</dbReference>
<dbReference type="Pfam" id="PF11412">
    <property type="entry name" value="DsbD_N"/>
    <property type="match status" value="1"/>
</dbReference>
<evidence type="ECO:0000256" key="3">
    <source>
        <dbReference type="ARBA" id="ARBA00022692"/>
    </source>
</evidence>
<gene>
    <name evidence="10" type="ORF">FHS48_000513</name>
</gene>
<dbReference type="PROSITE" id="PS00194">
    <property type="entry name" value="THIOREDOXIN_1"/>
    <property type="match status" value="1"/>
</dbReference>
<sequence length="667" mass="69128">MTFLSRLLPSRRPRSIAPSRSIPPRLAALVAGIALGLGLMVQDAAADSARVETPQAAVSLIADRIAIDGAPSVRIGLRYDLKDDWKVYWRSPGDAGYPATLSWQGSDNTVPEQIRTDWPVPVRFSVLGIETLGYKHQVVFPLTVPVTDPTHPLRLRLNADYLICSEICVPGQVALALDLPADAPPDRQLLADAAASAHLIDQYAAQVPAPAGQGLSLSSLTLSTGSDGGQTITATVTALPPLTAPDLFIEGPVNGTTGLISGPPTVRPGPDGTTTLSTPLTTPLPVTALPPVRVTVADSGRGLDATLTPTVTTAAADSGGTTLLLILGLALLGGLILNIMPCVLPVLSLKLLHLVKAAGTERPVLRRSFLGTAAGIITTFLIMAGILTGLKLAGTAVGWGIQFQQPVFLAVMIVLLLLFAANLLGAFTLRLPGVIGDLAARPGGGAFANGVFATLLATPCSAPFLGTAVGFALARGPVEILAIFTALGLGMSLPYLAVAAAPGLATVLPRPGRWMATAKRVLALPLIGTALWLGSILLPQLLPAPAASPSVQGLWVRFAPDRIDTLVAGGQTVIVDVTADWCVTCKINKLTVLDNATILPRLSQPGVVAMQADWTRPDPVISAFLARYGRYGIPFNVVYGPGAPQGLPLPEILTPDALISALDKAKG</sequence>
<dbReference type="Pfam" id="PF13899">
    <property type="entry name" value="Thioredoxin_7"/>
    <property type="match status" value="1"/>
</dbReference>
<name>A0A7X0DMF7_NOVIT</name>
<evidence type="ECO:0000259" key="9">
    <source>
        <dbReference type="PROSITE" id="PS51352"/>
    </source>
</evidence>
<accession>A0A7X0DMF7</accession>
<keyword evidence="6 8" id="KW-0472">Membrane</keyword>